<protein>
    <submittedName>
        <fullName evidence="1">Uncharacterized protein</fullName>
    </submittedName>
</protein>
<dbReference type="OrthoDB" id="2498386at2759"/>
<evidence type="ECO:0000313" key="2">
    <source>
        <dbReference type="Proteomes" id="UP000238274"/>
    </source>
</evidence>
<gene>
    <name evidence="1" type="ORF">PSHT_12463</name>
</gene>
<dbReference type="Proteomes" id="UP000238274">
    <property type="component" value="Unassembled WGS sequence"/>
</dbReference>
<reference evidence="2" key="3">
    <citation type="journal article" date="2018" name="Mol. Plant Microbe Interact.">
        <title>Genome sequence resources for the wheat stripe rust pathogen (Puccinia striiformis f. sp. tritici) and the barley stripe rust pathogen (Puccinia striiformis f. sp. hordei).</title>
        <authorList>
            <person name="Xia C."/>
            <person name="Wang M."/>
            <person name="Yin C."/>
            <person name="Cornejo O.E."/>
            <person name="Hulbert S.H."/>
            <person name="Chen X."/>
        </authorList>
    </citation>
    <scope>NUCLEOTIDE SEQUENCE [LARGE SCALE GENOMIC DNA]</scope>
    <source>
        <strain evidence="2">93TX-2</strain>
    </source>
</reference>
<name>A0A2S4UWF6_9BASI</name>
<comment type="caution">
    <text evidence="1">The sequence shown here is derived from an EMBL/GenBank/DDBJ whole genome shotgun (WGS) entry which is preliminary data.</text>
</comment>
<proteinExistence type="predicted"/>
<dbReference type="AlphaFoldDB" id="A0A2S4UWF6"/>
<dbReference type="VEuPathDB" id="FungiDB:PSTT_01382"/>
<organism evidence="1 2">
    <name type="scientific">Puccinia striiformis</name>
    <dbReference type="NCBI Taxonomy" id="27350"/>
    <lineage>
        <taxon>Eukaryota</taxon>
        <taxon>Fungi</taxon>
        <taxon>Dikarya</taxon>
        <taxon>Basidiomycota</taxon>
        <taxon>Pucciniomycotina</taxon>
        <taxon>Pucciniomycetes</taxon>
        <taxon>Pucciniales</taxon>
        <taxon>Pucciniaceae</taxon>
        <taxon>Puccinia</taxon>
    </lineage>
</organism>
<accession>A0A2S4UWF6</accession>
<dbReference type="EMBL" id="PKSM01000228">
    <property type="protein sequence ID" value="POW01612.1"/>
    <property type="molecule type" value="Genomic_DNA"/>
</dbReference>
<reference evidence="1 2" key="1">
    <citation type="submission" date="2017-12" db="EMBL/GenBank/DDBJ databases">
        <title>Gene loss provides genomic basis for host adaptation in cereal stripe rust fungi.</title>
        <authorList>
            <person name="Xia C."/>
        </authorList>
    </citation>
    <scope>NUCLEOTIDE SEQUENCE [LARGE SCALE GENOMIC DNA]</scope>
    <source>
        <strain evidence="1 2">93TX-2</strain>
    </source>
</reference>
<keyword evidence="2" id="KW-1185">Reference proteome</keyword>
<dbReference type="PANTHER" id="PTHR33069">
    <property type="entry name" value="CHROMOSOME 7, WHOLE GENOME SHOTGUN SEQUENCE-RELATED"/>
    <property type="match status" value="1"/>
</dbReference>
<dbReference type="PANTHER" id="PTHR33069:SF3">
    <property type="entry name" value="DYNEIN HEAVY CHAIN TAIL DOMAIN-CONTAINING PROTEIN"/>
    <property type="match status" value="1"/>
</dbReference>
<dbReference type="VEuPathDB" id="FungiDB:PSHT_12463"/>
<sequence length="463" mass="53604">MVTPILFMQKLRRTNQNPPANLGWPTLEMRYPALIDSFSLISGGEDSPQQAKHYEILVTAELGRVHNAYVVFWDGIHNRPDPLELISQLDIRKELWDQLQSKRLPSLRRQINSLANALTSTSSDHQNKPVSKLKLVLKILTKLDTTLGKIKFAIACISPDIEPIKVKIDQDFKKLKTFICCRLQLKIYRVNEIVCDLLQSAGRFYQRSGHEIGRNTREKTVLLDMRNVCIEAIDGILEYMDKSELRIVQDDWKSNIESINQSLKKFTFFSNLTLTRNQELKKDYIRHQISQIPRRFNQTEEDYLQSFDHDFNQHFHTTCDATRSMISAIKLSRLFISRLYQISQDRENFKMRSNLSTRELDIYVTMSTMLSEGIKEIVNGLTSEDENEFNNNPRAITQAIDHLITTPEAMIPQTIHVFQSTSDLASIKIFLKAWFYEWNHLHSLATKPFSNGINTGLLPLPST</sequence>
<evidence type="ECO:0000313" key="1">
    <source>
        <dbReference type="EMBL" id="POW01612.1"/>
    </source>
</evidence>
<reference evidence="2" key="2">
    <citation type="journal article" date="2018" name="BMC Genomics">
        <title>Genomic insights into host adaptation between the wheat stripe rust pathogen (Puccinia striiformis f. sp. tritici) and the barley stripe rust pathogen (Puccinia striiformis f. sp. hordei).</title>
        <authorList>
            <person name="Xia C."/>
            <person name="Wang M."/>
            <person name="Yin C."/>
            <person name="Cornejo O.E."/>
            <person name="Hulbert S.H."/>
            <person name="Chen X."/>
        </authorList>
    </citation>
    <scope>NUCLEOTIDE SEQUENCE [LARGE SCALE GENOMIC DNA]</scope>
    <source>
        <strain evidence="2">93TX-2</strain>
    </source>
</reference>